<proteinExistence type="predicted"/>
<gene>
    <name evidence="3" type="ORF">CFX1CAM_1874</name>
</gene>
<keyword evidence="2" id="KW-1133">Transmembrane helix</keyword>
<keyword evidence="2" id="KW-0472">Membrane</keyword>
<feature type="region of interest" description="Disordered" evidence="1">
    <location>
        <begin position="1"/>
        <end position="28"/>
    </location>
</feature>
<accession>A0A1Y6K8M2</accession>
<dbReference type="Proteomes" id="UP000195514">
    <property type="component" value="Chromosome I"/>
</dbReference>
<organism evidence="3 4">
    <name type="scientific">Candidatus Brevifilum fermentans</name>
    <dbReference type="NCBI Taxonomy" id="1986204"/>
    <lineage>
        <taxon>Bacteria</taxon>
        <taxon>Bacillati</taxon>
        <taxon>Chloroflexota</taxon>
        <taxon>Anaerolineae</taxon>
        <taxon>Anaerolineales</taxon>
        <taxon>Anaerolineaceae</taxon>
        <taxon>Candidatus Brevifilum</taxon>
    </lineage>
</organism>
<name>A0A1Y6K8M2_9CHLR</name>
<dbReference type="AlphaFoldDB" id="A0A1Y6K8M2"/>
<protein>
    <submittedName>
        <fullName evidence="3">Uncharacterized protein</fullName>
    </submittedName>
</protein>
<evidence type="ECO:0000256" key="2">
    <source>
        <dbReference type="SAM" id="Phobius"/>
    </source>
</evidence>
<evidence type="ECO:0000313" key="3">
    <source>
        <dbReference type="EMBL" id="SMX54939.1"/>
    </source>
</evidence>
<evidence type="ECO:0000256" key="1">
    <source>
        <dbReference type="SAM" id="MobiDB-lite"/>
    </source>
</evidence>
<keyword evidence="2" id="KW-0812">Transmembrane</keyword>
<reference evidence="4" key="1">
    <citation type="submission" date="2017-05" db="EMBL/GenBank/DDBJ databases">
        <authorList>
            <person name="Kirkegaard R."/>
            <person name="Mcilroy J S."/>
        </authorList>
    </citation>
    <scope>NUCLEOTIDE SEQUENCE [LARGE SCALE GENOMIC DNA]</scope>
</reference>
<feature type="transmembrane region" description="Helical" evidence="2">
    <location>
        <begin position="39"/>
        <end position="62"/>
    </location>
</feature>
<keyword evidence="4" id="KW-1185">Reference proteome</keyword>
<feature type="compositionally biased region" description="Polar residues" evidence="1">
    <location>
        <begin position="1"/>
        <end position="13"/>
    </location>
</feature>
<sequence length="250" mass="27428">MSSRQPPHYPQSQAKRREPKAVPSMATPRGAYPPKKPGFLAWLFVFAILGGLIWLFMLIFALGPYADENPPTPHPTSIAILPPSSMITQVPTITATGVAPTVLTPTQTLSYTPTISPSPTPELFPFILIGEPEMMSSDLLRPSLGCDWLVVAGQVWDLQDRAVKGLELNLTGELEGYLIDEYSVTGSAPVYGISGYEFLLENLVVDSQDALYIQLVDADGAPYSLAYPLQTFQDCQRNLILVNFKQVRSE</sequence>
<dbReference type="KEGG" id="abat:CFX1CAM_1874"/>
<evidence type="ECO:0000313" key="4">
    <source>
        <dbReference type="Proteomes" id="UP000195514"/>
    </source>
</evidence>
<dbReference type="EMBL" id="LT859958">
    <property type="protein sequence ID" value="SMX54939.1"/>
    <property type="molecule type" value="Genomic_DNA"/>
</dbReference>